<sequence length="137" mass="15479">MTKINLRGNPNDKKFLSSANEVLNTILPTRTNIYIKIDSLKIIWLGPDEWLIVDEKGSDKQDLFSKLENSIGSQDASVTDVSENRTVIRIMGTKLFILLAKFLTLNLDNSLNSSSSVAQTLFIKVPILLMRHHEHDI</sequence>
<feature type="non-terminal residue" evidence="1">
    <location>
        <position position="137"/>
    </location>
</feature>
<dbReference type="EMBL" id="UINC01145664">
    <property type="protein sequence ID" value="SVD35932.1"/>
    <property type="molecule type" value="Genomic_DNA"/>
</dbReference>
<dbReference type="Pfam" id="PF04268">
    <property type="entry name" value="SoxG"/>
    <property type="match status" value="1"/>
</dbReference>
<evidence type="ECO:0000313" key="1">
    <source>
        <dbReference type="EMBL" id="SVD35932.1"/>
    </source>
</evidence>
<dbReference type="Gene3D" id="3.30.70.1520">
    <property type="entry name" value="Heterotetrameric sarcosine oxidase"/>
    <property type="match status" value="1"/>
</dbReference>
<gene>
    <name evidence="1" type="ORF">METZ01_LOCUS388786</name>
</gene>
<reference evidence="1" key="1">
    <citation type="submission" date="2018-05" db="EMBL/GenBank/DDBJ databases">
        <authorList>
            <person name="Lanie J.A."/>
            <person name="Ng W.-L."/>
            <person name="Kazmierczak K.M."/>
            <person name="Andrzejewski T.M."/>
            <person name="Davidsen T.M."/>
            <person name="Wayne K.J."/>
            <person name="Tettelin H."/>
            <person name="Glass J.I."/>
            <person name="Rusch D."/>
            <person name="Podicherti R."/>
            <person name="Tsui H.-C.T."/>
            <person name="Winkler M.E."/>
        </authorList>
    </citation>
    <scope>NUCLEOTIDE SEQUENCE</scope>
</reference>
<dbReference type="AlphaFoldDB" id="A0A382UP11"/>
<feature type="non-terminal residue" evidence="1">
    <location>
        <position position="1"/>
    </location>
</feature>
<proteinExistence type="predicted"/>
<name>A0A382UP11_9ZZZZ</name>
<accession>A0A382UP11</accession>
<protein>
    <recommendedName>
        <fullName evidence="2">Aminomethyltransferase folate-binding domain-containing protein</fullName>
    </recommendedName>
</protein>
<dbReference type="InterPro" id="IPR007375">
    <property type="entry name" value="SoxG"/>
</dbReference>
<evidence type="ECO:0008006" key="2">
    <source>
        <dbReference type="Google" id="ProtNLM"/>
    </source>
</evidence>
<organism evidence="1">
    <name type="scientific">marine metagenome</name>
    <dbReference type="NCBI Taxonomy" id="408172"/>
    <lineage>
        <taxon>unclassified sequences</taxon>
        <taxon>metagenomes</taxon>
        <taxon>ecological metagenomes</taxon>
    </lineage>
</organism>
<dbReference type="SUPFAM" id="SSF103025">
    <property type="entry name" value="Folate-binding domain"/>
    <property type="match status" value="1"/>
</dbReference>